<name>X1JSP4_9ZZZZ</name>
<sequence length="79" mass="9458">MKTEIYKIGWIKYAQTELTWGQSKTLIRMYNSISNPAFKSEEIKLMDLKALLTKYNLLDRFFAVILRPRWNILFILSLK</sequence>
<organism evidence="1">
    <name type="scientific">marine sediment metagenome</name>
    <dbReference type="NCBI Taxonomy" id="412755"/>
    <lineage>
        <taxon>unclassified sequences</taxon>
        <taxon>metagenomes</taxon>
        <taxon>ecological metagenomes</taxon>
    </lineage>
</organism>
<proteinExistence type="predicted"/>
<accession>X1JSP4</accession>
<comment type="caution">
    <text evidence="1">The sequence shown here is derived from an EMBL/GenBank/DDBJ whole genome shotgun (WGS) entry which is preliminary data.</text>
</comment>
<evidence type="ECO:0000313" key="1">
    <source>
        <dbReference type="EMBL" id="GAH97067.1"/>
    </source>
</evidence>
<reference evidence="1" key="1">
    <citation type="journal article" date="2014" name="Front. Microbiol.">
        <title>High frequency of phylogenetically diverse reductive dehalogenase-homologous genes in deep subseafloor sedimentary metagenomes.</title>
        <authorList>
            <person name="Kawai M."/>
            <person name="Futagami T."/>
            <person name="Toyoda A."/>
            <person name="Takaki Y."/>
            <person name="Nishi S."/>
            <person name="Hori S."/>
            <person name="Arai W."/>
            <person name="Tsubouchi T."/>
            <person name="Morono Y."/>
            <person name="Uchiyama I."/>
            <person name="Ito T."/>
            <person name="Fujiyama A."/>
            <person name="Inagaki F."/>
            <person name="Takami H."/>
        </authorList>
    </citation>
    <scope>NUCLEOTIDE SEQUENCE</scope>
    <source>
        <strain evidence="1">Expedition CK06-06</strain>
    </source>
</reference>
<protein>
    <submittedName>
        <fullName evidence="1">Uncharacterized protein</fullName>
    </submittedName>
</protein>
<gene>
    <name evidence="1" type="ORF">S03H2_69391</name>
</gene>
<dbReference type="EMBL" id="BARU01045839">
    <property type="protein sequence ID" value="GAH97067.1"/>
    <property type="molecule type" value="Genomic_DNA"/>
</dbReference>
<dbReference type="AlphaFoldDB" id="X1JSP4"/>
<feature type="non-terminal residue" evidence="1">
    <location>
        <position position="79"/>
    </location>
</feature>